<dbReference type="RefSeq" id="WP_142835538.1">
    <property type="nucleotide sequence ID" value="NZ_VFSV01000030.1"/>
</dbReference>
<gene>
    <name evidence="2" type="ORF">FEV53_14515</name>
</gene>
<dbReference type="OrthoDB" id="6305173at2"/>
<keyword evidence="3" id="KW-1185">Reference proteome</keyword>
<name>A0A547PQ62_9RHOB</name>
<evidence type="ECO:0000313" key="2">
    <source>
        <dbReference type="EMBL" id="TRD16260.1"/>
    </source>
</evidence>
<dbReference type="InterPro" id="IPR036844">
    <property type="entry name" value="Hint_dom_sf"/>
</dbReference>
<dbReference type="AlphaFoldDB" id="A0A547PQ62"/>
<dbReference type="InterPro" id="IPR028992">
    <property type="entry name" value="Hedgehog/Intein_dom"/>
</dbReference>
<dbReference type="SUPFAM" id="SSF51294">
    <property type="entry name" value="Hedgehog/intein (Hint) domain"/>
    <property type="match status" value="1"/>
</dbReference>
<organism evidence="2 3">
    <name type="scientific">Palleronia caenipelagi</name>
    <dbReference type="NCBI Taxonomy" id="2489174"/>
    <lineage>
        <taxon>Bacteria</taxon>
        <taxon>Pseudomonadati</taxon>
        <taxon>Pseudomonadota</taxon>
        <taxon>Alphaproteobacteria</taxon>
        <taxon>Rhodobacterales</taxon>
        <taxon>Roseobacteraceae</taxon>
        <taxon>Palleronia</taxon>
    </lineage>
</organism>
<evidence type="ECO:0000313" key="3">
    <source>
        <dbReference type="Proteomes" id="UP000318590"/>
    </source>
</evidence>
<sequence>MTFYNDPFVLFTDLSLAGTWSSLGGTTFAVDPTLVDTTFTGDFEAYTTSAEYNDFDSNNVMEDASNLAAASQNTVFILAGTQPGSTGSSGAYVTHAEGFFNSTLHFDDGSSYTVYMCTRTLSNGDTYLDLLDGDLSVMYGYLETNDVELVGVTLGTFDAYDYNGFYPTGFDLADTGVDEYMLLTNATAGSLTSGDIFNVDGLSTGGTYVAETTTGTTADLNNNGLIDEGSAESSVASSATLTGSGGATLVNVSGFSSSTVTLTNGTVLNLYVAVREYSDGTVALDFFDDLMRDPNILELAVIESIQLGTLDTFDYTGFYSNSFDEPLVVCFTKGTLIRTENGDVLIEDLTSGTCVETVTGEMQPVRWVGSTVLSERMLEQKPQLRPVRIKAGALGPNTPETDLCVSPQHRVLLRSDIVGRMFGSEEVLVPAIKLLDLDGVDQIDAGKTEYFHILMDKHEVIWANGAPAETLFNGPQAAVMLSDEARVEISEIMPQFFDVATATFGHKARLVSKKSKIAHLVHRHSKNGKPLYTAH</sequence>
<evidence type="ECO:0000259" key="1">
    <source>
        <dbReference type="Pfam" id="PF13403"/>
    </source>
</evidence>
<comment type="caution">
    <text evidence="2">The sequence shown here is derived from an EMBL/GenBank/DDBJ whole genome shotgun (WGS) entry which is preliminary data.</text>
</comment>
<accession>A0A547PQ62</accession>
<dbReference type="EMBL" id="VFSV01000030">
    <property type="protein sequence ID" value="TRD16260.1"/>
    <property type="molecule type" value="Genomic_DNA"/>
</dbReference>
<feature type="domain" description="Hedgehog/Intein (Hint)" evidence="1">
    <location>
        <begin position="329"/>
        <end position="474"/>
    </location>
</feature>
<dbReference type="Proteomes" id="UP000318590">
    <property type="component" value="Unassembled WGS sequence"/>
</dbReference>
<reference evidence="2 3" key="1">
    <citation type="submission" date="2019-06" db="EMBL/GenBank/DDBJ databases">
        <title>Paenimaribius caenipelagi gen. nov., sp. nov., isolated from a tidal flat.</title>
        <authorList>
            <person name="Yoon J.-H."/>
        </authorList>
    </citation>
    <scope>NUCLEOTIDE SEQUENCE [LARGE SCALE GENOMIC DNA]</scope>
    <source>
        <strain evidence="2 3">JBTF-M29</strain>
    </source>
</reference>
<dbReference type="Pfam" id="PF13403">
    <property type="entry name" value="Hint_2"/>
    <property type="match status" value="1"/>
</dbReference>
<proteinExistence type="predicted"/>
<protein>
    <submittedName>
        <fullName evidence="2">Hint domain-containing protein</fullName>
    </submittedName>
</protein>